<accession>A0AAV2ETL0</accession>
<evidence type="ECO:0000313" key="2">
    <source>
        <dbReference type="EMBL" id="CAL1389310.1"/>
    </source>
</evidence>
<dbReference type="EMBL" id="OZ034818">
    <property type="protein sequence ID" value="CAL1389310.1"/>
    <property type="molecule type" value="Genomic_DNA"/>
</dbReference>
<evidence type="ECO:0000256" key="1">
    <source>
        <dbReference type="SAM" id="MobiDB-lite"/>
    </source>
</evidence>
<protein>
    <submittedName>
        <fullName evidence="2">Uncharacterized protein</fullName>
    </submittedName>
</protein>
<sequence length="84" mass="9467">MNSLGVNNFWNLAGRLDVHGLWFQFTALETMNYGCFMDASASLLRFGVFFGLFALFDLQSSQNSSSTLPRMLGPEMYQNKDNLA</sequence>
<organism evidence="2 3">
    <name type="scientific">Linum trigynum</name>
    <dbReference type="NCBI Taxonomy" id="586398"/>
    <lineage>
        <taxon>Eukaryota</taxon>
        <taxon>Viridiplantae</taxon>
        <taxon>Streptophyta</taxon>
        <taxon>Embryophyta</taxon>
        <taxon>Tracheophyta</taxon>
        <taxon>Spermatophyta</taxon>
        <taxon>Magnoliopsida</taxon>
        <taxon>eudicotyledons</taxon>
        <taxon>Gunneridae</taxon>
        <taxon>Pentapetalae</taxon>
        <taxon>rosids</taxon>
        <taxon>fabids</taxon>
        <taxon>Malpighiales</taxon>
        <taxon>Linaceae</taxon>
        <taxon>Linum</taxon>
    </lineage>
</organism>
<proteinExistence type="predicted"/>
<dbReference type="AlphaFoldDB" id="A0AAV2ETL0"/>
<feature type="region of interest" description="Disordered" evidence="1">
    <location>
        <begin position="62"/>
        <end position="84"/>
    </location>
</feature>
<evidence type="ECO:0000313" key="3">
    <source>
        <dbReference type="Proteomes" id="UP001497516"/>
    </source>
</evidence>
<reference evidence="2 3" key="1">
    <citation type="submission" date="2024-04" db="EMBL/GenBank/DDBJ databases">
        <authorList>
            <person name="Fracassetti M."/>
        </authorList>
    </citation>
    <scope>NUCLEOTIDE SEQUENCE [LARGE SCALE GENOMIC DNA]</scope>
</reference>
<keyword evidence="3" id="KW-1185">Reference proteome</keyword>
<name>A0AAV2ETL0_9ROSI</name>
<dbReference type="Proteomes" id="UP001497516">
    <property type="component" value="Chromosome 5"/>
</dbReference>
<gene>
    <name evidence="2" type="ORF">LTRI10_LOCUS30178</name>
</gene>